<feature type="transmembrane region" description="Helical" evidence="5">
    <location>
        <begin position="424"/>
        <end position="442"/>
    </location>
</feature>
<keyword evidence="3 5" id="KW-1133">Transmembrane helix</keyword>
<accession>A0AAD1UH20</accession>
<gene>
    <name evidence="7" type="ORF">ECRASSUSDP1_LOCUS7953</name>
</gene>
<feature type="transmembrane region" description="Helical" evidence="5">
    <location>
        <begin position="216"/>
        <end position="236"/>
    </location>
</feature>
<evidence type="ECO:0000256" key="4">
    <source>
        <dbReference type="ARBA" id="ARBA00023136"/>
    </source>
</evidence>
<sequence length="512" mass="57518">MDIINRKSDKDSIECSEGSSEKYLKEDRLSAPPGISTYDTFSIDNVFCTSSEPVDITFNEVNTQHSGESIVKHDNSFIQAMFNFIKSFIGIGVISIASMVKHAGIANAAICIIFTAILSIIGTNLTISAREKILRDDFENEEFVGRRTLDSVQIARSFESQAQPQREDRIDADQNRSFQSLPNGDNASLDTNQLLLYNNYLKSYAEMGQRCFGENGYYFCTLLLALNQIIVVTAYMRFFDEYFKAYAMLATLIPTCMFMDLKSISLFSTISIFLIVHCLFLILGVSISDIPDSNFDEITYLEYFEFPLFFGASVFMFEGDMVCMNIQDSMKNPKRFKLLSFCSLTFITVMCFIVCFIPYLAYGNGISDPIINSISIEAVRDYLKVAYTAAIGFGCPLMVYPLCEICYRSVIIDPYISLFKNYPLSKFYIAAVVSLCFCYFFSKVIPGIGSFINISGALLGPTSTIIMPVAFYFKAYGKDVPMYEFSLYISICLISGIMGLISFVATIIDESD</sequence>
<dbReference type="GO" id="GO:0005774">
    <property type="term" value="C:vacuolar membrane"/>
    <property type="evidence" value="ECO:0007669"/>
    <property type="project" value="TreeGrafter"/>
</dbReference>
<reference evidence="7" key="1">
    <citation type="submission" date="2023-07" db="EMBL/GenBank/DDBJ databases">
        <authorList>
            <consortium name="AG Swart"/>
            <person name="Singh M."/>
            <person name="Singh A."/>
            <person name="Seah K."/>
            <person name="Emmerich C."/>
        </authorList>
    </citation>
    <scope>NUCLEOTIDE SEQUENCE</scope>
    <source>
        <strain evidence="7">DP1</strain>
    </source>
</reference>
<proteinExistence type="predicted"/>
<feature type="transmembrane region" description="Helical" evidence="5">
    <location>
        <begin position="105"/>
        <end position="127"/>
    </location>
</feature>
<protein>
    <recommendedName>
        <fullName evidence="6">Amino acid transporter transmembrane domain-containing protein</fullName>
    </recommendedName>
</protein>
<evidence type="ECO:0000313" key="7">
    <source>
        <dbReference type="EMBL" id="CAI2366680.1"/>
    </source>
</evidence>
<feature type="transmembrane region" description="Helical" evidence="5">
    <location>
        <begin position="266"/>
        <end position="287"/>
    </location>
</feature>
<evidence type="ECO:0000256" key="5">
    <source>
        <dbReference type="SAM" id="Phobius"/>
    </source>
</evidence>
<organism evidence="7 8">
    <name type="scientific">Euplotes crassus</name>
    <dbReference type="NCBI Taxonomy" id="5936"/>
    <lineage>
        <taxon>Eukaryota</taxon>
        <taxon>Sar</taxon>
        <taxon>Alveolata</taxon>
        <taxon>Ciliophora</taxon>
        <taxon>Intramacronucleata</taxon>
        <taxon>Spirotrichea</taxon>
        <taxon>Hypotrichia</taxon>
        <taxon>Euplotida</taxon>
        <taxon>Euplotidae</taxon>
        <taxon>Moneuplotes</taxon>
    </lineage>
</organism>
<feature type="transmembrane region" description="Helical" evidence="5">
    <location>
        <begin position="448"/>
        <end position="473"/>
    </location>
</feature>
<dbReference type="AlphaFoldDB" id="A0AAD1UH20"/>
<dbReference type="PANTHER" id="PTHR22950:SF349">
    <property type="entry name" value="AMINO ACID TRANSPORTER TRANSMEMBRANE DOMAIN-CONTAINING PROTEIN"/>
    <property type="match status" value="1"/>
</dbReference>
<keyword evidence="2 5" id="KW-0812">Transmembrane</keyword>
<feature type="transmembrane region" description="Helical" evidence="5">
    <location>
        <begin position="80"/>
        <end position="99"/>
    </location>
</feature>
<feature type="transmembrane region" description="Helical" evidence="5">
    <location>
        <begin position="485"/>
        <end position="508"/>
    </location>
</feature>
<name>A0AAD1UH20_EUPCR</name>
<dbReference type="InterPro" id="IPR013057">
    <property type="entry name" value="AA_transpt_TM"/>
</dbReference>
<evidence type="ECO:0000256" key="3">
    <source>
        <dbReference type="ARBA" id="ARBA00022989"/>
    </source>
</evidence>
<comment type="caution">
    <text evidence="7">The sequence shown here is derived from an EMBL/GenBank/DDBJ whole genome shotgun (WGS) entry which is preliminary data.</text>
</comment>
<evidence type="ECO:0000313" key="8">
    <source>
        <dbReference type="Proteomes" id="UP001295684"/>
    </source>
</evidence>
<dbReference type="EMBL" id="CAMPGE010007764">
    <property type="protein sequence ID" value="CAI2366680.1"/>
    <property type="molecule type" value="Genomic_DNA"/>
</dbReference>
<evidence type="ECO:0000256" key="2">
    <source>
        <dbReference type="ARBA" id="ARBA00022692"/>
    </source>
</evidence>
<feature type="domain" description="Amino acid transporter transmembrane" evidence="6">
    <location>
        <begin position="201"/>
        <end position="508"/>
    </location>
</feature>
<feature type="domain" description="Amino acid transporter transmembrane" evidence="6">
    <location>
        <begin position="75"/>
        <end position="132"/>
    </location>
</feature>
<dbReference type="Pfam" id="PF01490">
    <property type="entry name" value="Aa_trans"/>
    <property type="match status" value="2"/>
</dbReference>
<evidence type="ECO:0000256" key="1">
    <source>
        <dbReference type="ARBA" id="ARBA00004141"/>
    </source>
</evidence>
<comment type="subcellular location">
    <subcellularLocation>
        <location evidence="1">Membrane</location>
        <topology evidence="1">Multi-pass membrane protein</topology>
    </subcellularLocation>
</comment>
<feature type="transmembrane region" description="Helical" evidence="5">
    <location>
        <begin position="242"/>
        <end position="259"/>
    </location>
</feature>
<dbReference type="GO" id="GO:0015179">
    <property type="term" value="F:L-amino acid transmembrane transporter activity"/>
    <property type="evidence" value="ECO:0007669"/>
    <property type="project" value="TreeGrafter"/>
</dbReference>
<feature type="transmembrane region" description="Helical" evidence="5">
    <location>
        <begin position="382"/>
        <end position="403"/>
    </location>
</feature>
<keyword evidence="8" id="KW-1185">Reference proteome</keyword>
<dbReference type="Proteomes" id="UP001295684">
    <property type="component" value="Unassembled WGS sequence"/>
</dbReference>
<keyword evidence="4 5" id="KW-0472">Membrane</keyword>
<dbReference type="PANTHER" id="PTHR22950">
    <property type="entry name" value="AMINO ACID TRANSPORTER"/>
    <property type="match status" value="1"/>
</dbReference>
<evidence type="ECO:0000259" key="6">
    <source>
        <dbReference type="Pfam" id="PF01490"/>
    </source>
</evidence>
<feature type="transmembrane region" description="Helical" evidence="5">
    <location>
        <begin position="338"/>
        <end position="362"/>
    </location>
</feature>